<proteinExistence type="predicted"/>
<dbReference type="EMBL" id="JAVAIL010000003">
    <property type="protein sequence ID" value="MDP4540186.1"/>
    <property type="molecule type" value="Genomic_DNA"/>
</dbReference>
<organism evidence="2 3">
    <name type="scientific">Qipengyuania benthica</name>
    <dbReference type="NCBI Taxonomy" id="3067651"/>
    <lineage>
        <taxon>Bacteria</taxon>
        <taxon>Pseudomonadati</taxon>
        <taxon>Pseudomonadota</taxon>
        <taxon>Alphaproteobacteria</taxon>
        <taxon>Sphingomonadales</taxon>
        <taxon>Erythrobacteraceae</taxon>
        <taxon>Qipengyuania</taxon>
    </lineage>
</organism>
<keyword evidence="3" id="KW-1185">Reference proteome</keyword>
<keyword evidence="1" id="KW-0812">Transmembrane</keyword>
<protein>
    <recommendedName>
        <fullName evidence="4">DUF4345 domain-containing protein</fullName>
    </recommendedName>
</protein>
<evidence type="ECO:0000256" key="1">
    <source>
        <dbReference type="SAM" id="Phobius"/>
    </source>
</evidence>
<reference evidence="2 3" key="1">
    <citation type="submission" date="2023-08" db="EMBL/GenBank/DDBJ databases">
        <title>genomic of DY56.</title>
        <authorList>
            <person name="Wang Y."/>
        </authorList>
    </citation>
    <scope>NUCLEOTIDE SEQUENCE [LARGE SCALE GENOMIC DNA]</scope>
    <source>
        <strain evidence="2 3">DY56-A-20</strain>
    </source>
</reference>
<gene>
    <name evidence="2" type="ORF">Q9K01_11160</name>
</gene>
<evidence type="ECO:0000313" key="3">
    <source>
        <dbReference type="Proteomes" id="UP001235664"/>
    </source>
</evidence>
<dbReference type="Proteomes" id="UP001235664">
    <property type="component" value="Unassembled WGS sequence"/>
</dbReference>
<dbReference type="RefSeq" id="WP_305930323.1">
    <property type="nucleotide sequence ID" value="NZ_JAVAIL010000003.1"/>
</dbReference>
<comment type="caution">
    <text evidence="2">The sequence shown here is derived from an EMBL/GenBank/DDBJ whole genome shotgun (WGS) entry which is preliminary data.</text>
</comment>
<evidence type="ECO:0000313" key="2">
    <source>
        <dbReference type="EMBL" id="MDP4540186.1"/>
    </source>
</evidence>
<sequence length="129" mass="14019">MHLILSAIIVLLAVIDVVVGFGFLVNPAQAGGEFGLTVLGNAGTSALRADFTAFFFVAAIFMAWGAWRRRGELLLAPLALFGIAFTGRLINLLVEGGYEDWWFPMAVEMVHIVVLALAIRLWPARRGGF</sequence>
<keyword evidence="1" id="KW-0472">Membrane</keyword>
<accession>A0ABT9HA28</accession>
<keyword evidence="1" id="KW-1133">Transmembrane helix</keyword>
<name>A0ABT9HA28_9SPHN</name>
<feature type="transmembrane region" description="Helical" evidence="1">
    <location>
        <begin position="102"/>
        <end position="122"/>
    </location>
</feature>
<feature type="transmembrane region" description="Helical" evidence="1">
    <location>
        <begin position="46"/>
        <end position="66"/>
    </location>
</feature>
<evidence type="ECO:0008006" key="4">
    <source>
        <dbReference type="Google" id="ProtNLM"/>
    </source>
</evidence>
<feature type="transmembrane region" description="Helical" evidence="1">
    <location>
        <begin position="73"/>
        <end position="90"/>
    </location>
</feature>